<keyword evidence="3 9" id="KW-0812">Transmembrane</keyword>
<dbReference type="AlphaFoldDB" id="A0A376B0N4"/>
<dbReference type="InterPro" id="IPR013525">
    <property type="entry name" value="ABC2_TM"/>
</dbReference>
<name>A0A376B0N4_9ASCO</name>
<dbReference type="SMART" id="SM00382">
    <property type="entry name" value="AAA"/>
    <property type="match status" value="1"/>
</dbReference>
<feature type="transmembrane region" description="Helical" evidence="9">
    <location>
        <begin position="901"/>
        <end position="923"/>
    </location>
</feature>
<proteinExistence type="predicted"/>
<evidence type="ECO:0000256" key="3">
    <source>
        <dbReference type="ARBA" id="ARBA00022692"/>
    </source>
</evidence>
<comment type="subcellular location">
    <subcellularLocation>
        <location evidence="1">Membrane</location>
        <topology evidence="1">Multi-pass membrane protein</topology>
    </subcellularLocation>
</comment>
<dbReference type="GO" id="GO:0016020">
    <property type="term" value="C:membrane"/>
    <property type="evidence" value="ECO:0007669"/>
    <property type="project" value="UniProtKB-SubCell"/>
</dbReference>
<keyword evidence="10" id="KW-0732">Signal</keyword>
<dbReference type="PROSITE" id="PS00211">
    <property type="entry name" value="ABC_TRANSPORTER_1"/>
    <property type="match status" value="1"/>
</dbReference>
<evidence type="ECO:0000256" key="6">
    <source>
        <dbReference type="ARBA" id="ARBA00022989"/>
    </source>
</evidence>
<dbReference type="InterPro" id="IPR027417">
    <property type="entry name" value="P-loop_NTPase"/>
</dbReference>
<feature type="transmembrane region" description="Helical" evidence="9">
    <location>
        <begin position="871"/>
        <end position="889"/>
    </location>
</feature>
<dbReference type="CDD" id="cd00055">
    <property type="entry name" value="EGF_Lam"/>
    <property type="match status" value="1"/>
</dbReference>
<dbReference type="InterPro" id="IPR050352">
    <property type="entry name" value="ABCG_transporters"/>
</dbReference>
<dbReference type="InterPro" id="IPR003439">
    <property type="entry name" value="ABC_transporter-like_ATP-bd"/>
</dbReference>
<feature type="transmembrane region" description="Helical" evidence="9">
    <location>
        <begin position="989"/>
        <end position="1009"/>
    </location>
</feature>
<dbReference type="Proteomes" id="UP000262825">
    <property type="component" value="Unassembled WGS sequence"/>
</dbReference>
<evidence type="ECO:0000256" key="1">
    <source>
        <dbReference type="ARBA" id="ARBA00004141"/>
    </source>
</evidence>
<accession>A0A376B0N4</accession>
<dbReference type="GO" id="GO:0140359">
    <property type="term" value="F:ABC-type transporter activity"/>
    <property type="evidence" value="ECO:0007669"/>
    <property type="project" value="InterPro"/>
</dbReference>
<dbReference type="PROSITE" id="PS50893">
    <property type="entry name" value="ABC_TRANSPORTER_2"/>
    <property type="match status" value="1"/>
</dbReference>
<feature type="transmembrane region" description="Helical" evidence="9">
    <location>
        <begin position="930"/>
        <end position="948"/>
    </location>
</feature>
<dbReference type="Pfam" id="PF19055">
    <property type="entry name" value="ABC2_membrane_7"/>
    <property type="match status" value="1"/>
</dbReference>
<evidence type="ECO:0000256" key="10">
    <source>
        <dbReference type="SAM" id="SignalP"/>
    </source>
</evidence>
<feature type="domain" description="ABC transporter" evidence="11">
    <location>
        <begin position="377"/>
        <end position="623"/>
    </location>
</feature>
<keyword evidence="6 9" id="KW-1133">Transmembrane helix</keyword>
<feature type="compositionally biased region" description="Low complexity" evidence="8">
    <location>
        <begin position="673"/>
        <end position="682"/>
    </location>
</feature>
<keyword evidence="4" id="KW-0547">Nucleotide-binding</keyword>
<evidence type="ECO:0000259" key="11">
    <source>
        <dbReference type="PROSITE" id="PS50893"/>
    </source>
</evidence>
<keyword evidence="13" id="KW-1185">Reference proteome</keyword>
<dbReference type="SUPFAM" id="SSF52540">
    <property type="entry name" value="P-loop containing nucleoside triphosphate hydrolases"/>
    <property type="match status" value="1"/>
</dbReference>
<sequence>MLGIKSPLILIPFFFSSTLITLTSALKPEFIFNNDEDGCPPCFNCMLPIFECKQYSTCNEYTGQCECVTGFGGQDCKSPVCGGLSVQNDQRPIRNESEPSCDCYDGWGGINCNICQQDSICNAFLPDGVEDGGVCYKQGILVHQVFQGCNVTNPKILSILNGKQPQATFSCNKTSEECGFQFWVDQVESFYCGLDNCTFEYDIAGNTTHYKCENVECKCLPDEFLCGKSGSIDISDFLTETIKGPADFSCDLRDQNCKFSEPSMDGLISNVFGDSCITLHCESGECIHYSEIPGYTIPKNPSNKRAQVITICITVFILGLILSTTINCITNSPLFLSSASGKIKLADDYDDDSSSFSSLLYNDLSEEFLYNTVNATLTFENIEYYVGKNKKTPGSKVLNKVSGIVQPGQIMAIMGGSGAGKTTLLDILAMKNKSGTVEGTIRINGQKMDPTEFRKITGFVDQDDHLFPTLTVYETVLNSALLRLPSKMSLKSKHKRVEKVLKELRIFNIKDKLIGNDFERGISGGEKRRVSIACELVTSPLILFLDEPTSGLDSNNARNVVECLLKLANHQNRTLVVSIHQPRSNIFKMFDRLILLSSGEMCYSGVTSDVGGFLKNCGYECPRDYNIADYLIDVTFDEKDSTGKADIATTLAIDNEEVQPPQVHNIDDELRESNNSSNSTNRNEWEHYAEHRDEIRSLLFKDNDNGNGGGNTISSSKGSVGTGLLCKEFQSSSIYQQLLYDVNMETVNSNTHNIKLPTGCGKASFSEQLSILCSRSFKNVYRNPKLLIGNYLLTVILGAFLGALYYKVEDDISGFQNRLGLFFFIITFFGFLSFTELSAFYLERIIFIKERSNNYYHPLAYFISKILSDVLPLRIIPPFILAIVLYPLVGLNIKDNAFIKFIGILVLFNLSVSFEILTIGIIFEDLNNSIISSVLILLWSILFSGLFINTQDITNFIFKYMKNFSLFYYAYESLIINEVKSLTLKEKKFGLSIEVPGATILSTFGFQVANLKFDILMLCVAIFGFLITAYLILRFFVVENR</sequence>
<dbReference type="InterPro" id="IPR043926">
    <property type="entry name" value="ABCG_dom"/>
</dbReference>
<keyword evidence="5" id="KW-0067">ATP-binding</keyword>
<dbReference type="Gene3D" id="3.40.50.300">
    <property type="entry name" value="P-loop containing nucleotide triphosphate hydrolases"/>
    <property type="match status" value="1"/>
</dbReference>
<dbReference type="Pfam" id="PF01061">
    <property type="entry name" value="ABC2_membrane"/>
    <property type="match status" value="1"/>
</dbReference>
<feature type="signal peptide" evidence="10">
    <location>
        <begin position="1"/>
        <end position="25"/>
    </location>
</feature>
<dbReference type="PANTHER" id="PTHR48041">
    <property type="entry name" value="ABC TRANSPORTER G FAMILY MEMBER 28"/>
    <property type="match status" value="1"/>
</dbReference>
<organism evidence="12 13">
    <name type="scientific">Saccharomycodes ludwigii</name>
    <dbReference type="NCBI Taxonomy" id="36035"/>
    <lineage>
        <taxon>Eukaryota</taxon>
        <taxon>Fungi</taxon>
        <taxon>Dikarya</taxon>
        <taxon>Ascomycota</taxon>
        <taxon>Saccharomycotina</taxon>
        <taxon>Saccharomycetes</taxon>
        <taxon>Saccharomycodales</taxon>
        <taxon>Saccharomycodaceae</taxon>
        <taxon>Saccharomycodes</taxon>
    </lineage>
</organism>
<dbReference type="PANTHER" id="PTHR48041:SF2">
    <property type="entry name" value="ATP-DEPENDENT PERMEASE-RELATED"/>
    <property type="match status" value="1"/>
</dbReference>
<dbReference type="GO" id="GO:0005524">
    <property type="term" value="F:ATP binding"/>
    <property type="evidence" value="ECO:0007669"/>
    <property type="project" value="UniProtKB-KW"/>
</dbReference>
<dbReference type="Pfam" id="PF00005">
    <property type="entry name" value="ABC_tran"/>
    <property type="match status" value="1"/>
</dbReference>
<dbReference type="InterPro" id="IPR003593">
    <property type="entry name" value="AAA+_ATPase"/>
</dbReference>
<keyword evidence="7 9" id="KW-0472">Membrane</keyword>
<evidence type="ECO:0000256" key="2">
    <source>
        <dbReference type="ARBA" id="ARBA00022448"/>
    </source>
</evidence>
<dbReference type="InterPro" id="IPR002049">
    <property type="entry name" value="LE_dom"/>
</dbReference>
<evidence type="ECO:0000313" key="12">
    <source>
        <dbReference type="EMBL" id="SSD58246.1"/>
    </source>
</evidence>
<dbReference type="GO" id="GO:0016887">
    <property type="term" value="F:ATP hydrolysis activity"/>
    <property type="evidence" value="ECO:0007669"/>
    <property type="project" value="InterPro"/>
</dbReference>
<evidence type="ECO:0000256" key="9">
    <source>
        <dbReference type="SAM" id="Phobius"/>
    </source>
</evidence>
<dbReference type="InterPro" id="IPR017871">
    <property type="entry name" value="ABC_transporter-like_CS"/>
</dbReference>
<evidence type="ECO:0000256" key="4">
    <source>
        <dbReference type="ARBA" id="ARBA00022741"/>
    </source>
</evidence>
<dbReference type="CDD" id="cd03213">
    <property type="entry name" value="ABCG_EPDR"/>
    <property type="match status" value="1"/>
</dbReference>
<protein>
    <submittedName>
        <fullName evidence="12">Related to Probable ATP-dependent permease</fullName>
    </submittedName>
</protein>
<evidence type="ECO:0000313" key="13">
    <source>
        <dbReference type="Proteomes" id="UP000262825"/>
    </source>
</evidence>
<evidence type="ECO:0000256" key="5">
    <source>
        <dbReference type="ARBA" id="ARBA00022840"/>
    </source>
</evidence>
<evidence type="ECO:0000256" key="8">
    <source>
        <dbReference type="SAM" id="MobiDB-lite"/>
    </source>
</evidence>
<gene>
    <name evidence="12" type="ORF">SCODWIG_00007</name>
</gene>
<feature type="transmembrane region" description="Helical" evidence="9">
    <location>
        <begin position="1015"/>
        <end position="1037"/>
    </location>
</feature>
<dbReference type="EMBL" id="UFAJ01000001">
    <property type="protein sequence ID" value="SSD58246.1"/>
    <property type="molecule type" value="Genomic_DNA"/>
</dbReference>
<dbReference type="PROSITE" id="PS00022">
    <property type="entry name" value="EGF_1"/>
    <property type="match status" value="1"/>
</dbReference>
<dbReference type="VEuPathDB" id="FungiDB:SCODWIG_00007"/>
<feature type="transmembrane region" description="Helical" evidence="9">
    <location>
        <begin position="818"/>
        <end position="842"/>
    </location>
</feature>
<feature type="chain" id="PRO_5016953050" evidence="10">
    <location>
        <begin position="26"/>
        <end position="1041"/>
    </location>
</feature>
<evidence type="ECO:0000256" key="7">
    <source>
        <dbReference type="ARBA" id="ARBA00023136"/>
    </source>
</evidence>
<keyword evidence="2" id="KW-0813">Transport</keyword>
<feature type="region of interest" description="Disordered" evidence="8">
    <location>
        <begin position="658"/>
        <end position="687"/>
    </location>
</feature>
<reference evidence="13" key="1">
    <citation type="submission" date="2018-06" db="EMBL/GenBank/DDBJ databases">
        <authorList>
            <person name="Guldener U."/>
        </authorList>
    </citation>
    <scope>NUCLEOTIDE SEQUENCE [LARGE SCALE GENOMIC DNA]</scope>
    <source>
        <strain evidence="13">UTAD17</strain>
    </source>
</reference>
<feature type="transmembrane region" description="Helical" evidence="9">
    <location>
        <begin position="786"/>
        <end position="806"/>
    </location>
</feature>
<dbReference type="InterPro" id="IPR000742">
    <property type="entry name" value="EGF"/>
</dbReference>